<dbReference type="AlphaFoldDB" id="A0ABD2PMF4"/>
<gene>
    <name evidence="1" type="ORF">Ciccas_012959</name>
</gene>
<accession>A0ABD2PMF4</accession>
<evidence type="ECO:0000313" key="1">
    <source>
        <dbReference type="EMBL" id="KAL3308509.1"/>
    </source>
</evidence>
<keyword evidence="2" id="KW-1185">Reference proteome</keyword>
<dbReference type="Proteomes" id="UP001626550">
    <property type="component" value="Unassembled WGS sequence"/>
</dbReference>
<feature type="non-terminal residue" evidence="1">
    <location>
        <position position="260"/>
    </location>
</feature>
<evidence type="ECO:0000313" key="2">
    <source>
        <dbReference type="Proteomes" id="UP001626550"/>
    </source>
</evidence>
<organism evidence="1 2">
    <name type="scientific">Cichlidogyrus casuarinus</name>
    <dbReference type="NCBI Taxonomy" id="1844966"/>
    <lineage>
        <taxon>Eukaryota</taxon>
        <taxon>Metazoa</taxon>
        <taxon>Spiralia</taxon>
        <taxon>Lophotrochozoa</taxon>
        <taxon>Platyhelminthes</taxon>
        <taxon>Monogenea</taxon>
        <taxon>Monopisthocotylea</taxon>
        <taxon>Dactylogyridea</taxon>
        <taxon>Ancyrocephalidae</taxon>
        <taxon>Cichlidogyrus</taxon>
    </lineage>
</organism>
<name>A0ABD2PMF4_9PLAT</name>
<proteinExistence type="predicted"/>
<sequence length="260" mass="30373">MSAQQVKSNSNLEVKFETISLDPYSQYEISYVYSFLQDGRLYDRFRVGISKHRVFVSRNLIYLDRFSIDDGTNYSTTFVKDSIDEILKNETRDAMYDFEVCISLLFYIYLYKLTTLRFLTFEHVKESFSYQLKNALNGSKLSSRNRELILGSYQKKLEILEKSVFNEMIKQPDEKSNIDLTKTMAITEFFYKKPAPRERYSVFSRKKLILNEKTETAKTIAKTIPIKTDLPKLKPPVPTKPIYVLGGANETKLNETDEVI</sequence>
<protein>
    <submittedName>
        <fullName evidence="1">Uncharacterized protein</fullName>
    </submittedName>
</protein>
<reference evidence="1 2" key="1">
    <citation type="submission" date="2024-11" db="EMBL/GenBank/DDBJ databases">
        <title>Adaptive evolution of stress response genes in parasites aligns with host niche diversity.</title>
        <authorList>
            <person name="Hahn C."/>
            <person name="Resl P."/>
        </authorList>
    </citation>
    <scope>NUCLEOTIDE SEQUENCE [LARGE SCALE GENOMIC DNA]</scope>
    <source>
        <strain evidence="1">EGGRZ-B1_66</strain>
        <tissue evidence="1">Body</tissue>
    </source>
</reference>
<dbReference type="EMBL" id="JBJKFK010005117">
    <property type="protein sequence ID" value="KAL3308509.1"/>
    <property type="molecule type" value="Genomic_DNA"/>
</dbReference>
<comment type="caution">
    <text evidence="1">The sequence shown here is derived from an EMBL/GenBank/DDBJ whole genome shotgun (WGS) entry which is preliminary data.</text>
</comment>